<dbReference type="InterPro" id="IPR011067">
    <property type="entry name" value="Plasmid_toxin/cell-grow_inhib"/>
</dbReference>
<organism evidence="2 3">
    <name type="scientific">Brevundimonas albigilva</name>
    <dbReference type="NCBI Taxonomy" id="1312364"/>
    <lineage>
        <taxon>Bacteria</taxon>
        <taxon>Pseudomonadati</taxon>
        <taxon>Pseudomonadota</taxon>
        <taxon>Alphaproteobacteria</taxon>
        <taxon>Caulobacterales</taxon>
        <taxon>Caulobacteraceae</taxon>
        <taxon>Brevundimonas</taxon>
    </lineage>
</organism>
<evidence type="ECO:0000313" key="3">
    <source>
        <dbReference type="Proteomes" id="UP001055429"/>
    </source>
</evidence>
<feature type="region of interest" description="Disordered" evidence="1">
    <location>
        <begin position="72"/>
        <end position="92"/>
    </location>
</feature>
<dbReference type="Proteomes" id="UP001055429">
    <property type="component" value="Chromosome"/>
</dbReference>
<name>A0ABY4SQD8_9CAUL</name>
<dbReference type="EMBL" id="CP097649">
    <property type="protein sequence ID" value="URI17078.1"/>
    <property type="molecule type" value="Genomic_DNA"/>
</dbReference>
<accession>A0ABY4SQD8</accession>
<evidence type="ECO:0000256" key="1">
    <source>
        <dbReference type="SAM" id="MobiDB-lite"/>
    </source>
</evidence>
<keyword evidence="3" id="KW-1185">Reference proteome</keyword>
<protein>
    <submittedName>
        <fullName evidence="2">Type II toxin-antitoxin system PemK/MazF family toxin</fullName>
    </submittedName>
</protein>
<proteinExistence type="predicted"/>
<dbReference type="Gene3D" id="2.30.30.110">
    <property type="match status" value="1"/>
</dbReference>
<sequence>MNWTPEFDYQHLVVIVRGGKISNDIHVVLPLTKSDQSGNPHGYRLAHNPNPGSAAESWAVCNHVYSVASERLQPLRDPGGNRRTPEKLHPDDLRQISARMQRALATFLALGV</sequence>
<feature type="compositionally biased region" description="Basic and acidic residues" evidence="1">
    <location>
        <begin position="79"/>
        <end position="92"/>
    </location>
</feature>
<dbReference type="RefSeq" id="WP_249751901.1">
    <property type="nucleotide sequence ID" value="NZ_CP097649.1"/>
</dbReference>
<reference evidence="2" key="1">
    <citation type="submission" date="2022-05" db="EMBL/GenBank/DDBJ databases">
        <title>Brevundimonas albigilva TT17 genome sequence.</title>
        <authorList>
            <person name="Lee K."/>
            <person name="Son H."/>
        </authorList>
    </citation>
    <scope>NUCLEOTIDE SEQUENCE</scope>
    <source>
        <strain evidence="2">TT17</strain>
    </source>
</reference>
<evidence type="ECO:0000313" key="2">
    <source>
        <dbReference type="EMBL" id="URI17078.1"/>
    </source>
</evidence>
<gene>
    <name evidence="2" type="ORF">M8231_15295</name>
</gene>